<dbReference type="GO" id="GO:0005759">
    <property type="term" value="C:mitochondrial matrix"/>
    <property type="evidence" value="ECO:0007669"/>
    <property type="project" value="TreeGrafter"/>
</dbReference>
<dbReference type="Proteomes" id="UP000654075">
    <property type="component" value="Unassembled WGS sequence"/>
</dbReference>
<evidence type="ECO:0000256" key="1">
    <source>
        <dbReference type="SAM" id="MobiDB-lite"/>
    </source>
</evidence>
<feature type="region of interest" description="Disordered" evidence="1">
    <location>
        <begin position="37"/>
        <end position="77"/>
    </location>
</feature>
<accession>A0A813HFP0</accession>
<dbReference type="PANTHER" id="PTHR21228">
    <property type="entry name" value="FAST LEU-RICH DOMAIN-CONTAINING"/>
    <property type="match status" value="1"/>
</dbReference>
<dbReference type="InterPro" id="IPR050870">
    <property type="entry name" value="FAST_kinase"/>
</dbReference>
<comment type="caution">
    <text evidence="2">The sequence shown here is derived from an EMBL/GenBank/DDBJ whole genome shotgun (WGS) entry which is preliminary data.</text>
</comment>
<dbReference type="OMA" id="ANGAWAF"/>
<dbReference type="EMBL" id="CAJNNV010031506">
    <property type="protein sequence ID" value="CAE8636518.1"/>
    <property type="molecule type" value="Genomic_DNA"/>
</dbReference>
<gene>
    <name evidence="2" type="ORF">PGLA1383_LOCUS51949</name>
</gene>
<dbReference type="GO" id="GO:0003723">
    <property type="term" value="F:RNA binding"/>
    <property type="evidence" value="ECO:0007669"/>
    <property type="project" value="TreeGrafter"/>
</dbReference>
<protein>
    <recommendedName>
        <fullName evidence="4">RAP domain-containing protein</fullName>
    </recommendedName>
</protein>
<evidence type="ECO:0000313" key="3">
    <source>
        <dbReference type="Proteomes" id="UP000654075"/>
    </source>
</evidence>
<keyword evidence="3" id="KW-1185">Reference proteome</keyword>
<dbReference type="GO" id="GO:0000963">
    <property type="term" value="P:mitochondrial RNA processing"/>
    <property type="evidence" value="ECO:0007669"/>
    <property type="project" value="TreeGrafter"/>
</dbReference>
<evidence type="ECO:0008006" key="4">
    <source>
        <dbReference type="Google" id="ProtNLM"/>
    </source>
</evidence>
<dbReference type="PANTHER" id="PTHR21228:SF40">
    <property type="entry name" value="LD45607P"/>
    <property type="match status" value="1"/>
</dbReference>
<sequence>MAVEKLGFRLGVRFGATTATGARGLASARDARHVPLEASLRGAAAETGAERSGGGKEPRSRAGGAAAEGASPHQRRRAAVILSRDRQRRELSKEISSVQSVEAALAIAASTRPADFDHVHATACLHRVARLWAKDSPSEASLEALGSLFGRLAGFLRQPRLLDATAVAINAWSVAALGSVSEPWLRQVLPGLVAEALAQVREMPARGLANLAWSLATLQEKGEVSGESGTSALLRALAAEAPLRLHEFAPQGIANCYWAFCQLGGKDGDDFTPLRLALADEAMGRVSELHAQDLASIAWSAATSSTASPSLAKALAHEACVKLRHFSPRQLANLAWALATAAPEGTAATVGRLAVEAARRPPSQLVQRDLAGLCWALATTTACAGPMLSADPSSLHGAVGALASGARRRLSEYSTGALVGLSWSLAILRADSASSVALAAVDAVAGGAGGCDGLGAPVVARLMWTLATLKVAGGSLHHSLAAEAILRLDAFGPLDLANASWAVATLPSVRGAGSLTAAMAARAALTAPEFSPANLVQVAWAAATVSCYDENLSAALTRMPTSQACLHSCRVQDLALSAWAQATWGQGPDALPDSLLLEASLRSSEFASQDLSNLAWAMATLLVRHEPLLATLAREATRKIQQLQPQHLCNLVWSLATLGWQLGQDRDLAGREACDIVGSLSVQVSRRIGDIEHPGLSATSWALASLVGLRHSPKRVKGPGGTGCT</sequence>
<name>A0A813HFP0_POLGL</name>
<evidence type="ECO:0000313" key="2">
    <source>
        <dbReference type="EMBL" id="CAE8636518.1"/>
    </source>
</evidence>
<dbReference type="OrthoDB" id="492742at2759"/>
<dbReference type="GO" id="GO:0044528">
    <property type="term" value="P:regulation of mitochondrial mRNA stability"/>
    <property type="evidence" value="ECO:0007669"/>
    <property type="project" value="TreeGrafter"/>
</dbReference>
<dbReference type="GO" id="GO:1901259">
    <property type="term" value="P:chloroplast rRNA processing"/>
    <property type="evidence" value="ECO:0007669"/>
    <property type="project" value="TreeGrafter"/>
</dbReference>
<organism evidence="2 3">
    <name type="scientific">Polarella glacialis</name>
    <name type="common">Dinoflagellate</name>
    <dbReference type="NCBI Taxonomy" id="89957"/>
    <lineage>
        <taxon>Eukaryota</taxon>
        <taxon>Sar</taxon>
        <taxon>Alveolata</taxon>
        <taxon>Dinophyceae</taxon>
        <taxon>Suessiales</taxon>
        <taxon>Suessiaceae</taxon>
        <taxon>Polarella</taxon>
    </lineage>
</organism>
<proteinExistence type="predicted"/>
<dbReference type="GO" id="GO:0009507">
    <property type="term" value="C:chloroplast"/>
    <property type="evidence" value="ECO:0007669"/>
    <property type="project" value="GOC"/>
</dbReference>
<dbReference type="AlphaFoldDB" id="A0A813HFP0"/>
<reference evidence="2" key="1">
    <citation type="submission" date="2021-02" db="EMBL/GenBank/DDBJ databases">
        <authorList>
            <person name="Dougan E. K."/>
            <person name="Rhodes N."/>
            <person name="Thang M."/>
            <person name="Chan C."/>
        </authorList>
    </citation>
    <scope>NUCLEOTIDE SEQUENCE</scope>
</reference>
<dbReference type="GO" id="GO:0035770">
    <property type="term" value="C:ribonucleoprotein granule"/>
    <property type="evidence" value="ECO:0007669"/>
    <property type="project" value="TreeGrafter"/>
</dbReference>
<feature type="compositionally biased region" description="Low complexity" evidence="1">
    <location>
        <begin position="61"/>
        <end position="72"/>
    </location>
</feature>